<comment type="similarity">
    <text evidence="4">Belongs to the cyclin family.</text>
</comment>
<evidence type="ECO:0000256" key="4">
    <source>
        <dbReference type="RuleBase" id="RU000383"/>
    </source>
</evidence>
<sequence>MENRSAEDGVFVISEKRGQIQQQPEMERLFKLHWLSDYAEDIFQTMMEQELRRRPMFFLSTQLDQRQKMVYIMQTATRAHKLSRCALHLGLYYMDRFLDYYRIRPDKLQLVALTCLHIAAQIENADACIPRYSEMNELVKNAYTAFEYKAVERKILCFMEFELVRPTTASFVELFACSFLTRDDFAAYDEMMTNYDRDLSVASPYPRYHNFEQMLSSLAQLLLRLSDYTLSITSFCNEPPSLLAATCIATVRQVSGLKRWTPYLRKLTSYSEAQVEPYSDILSMHHYYETNKVDQVETPKPPEEPPACEQSSGQNNQNWSSPDSGFEEAMVPHSEILLLEGSPTGEVKNYNIITVQLQDPATNTLLPTSPPDEPQKTLKRRHNLINVESHSRPPKKHKLESKQKQILDL</sequence>
<evidence type="ECO:0000256" key="5">
    <source>
        <dbReference type="SAM" id="MobiDB-lite"/>
    </source>
</evidence>
<dbReference type="InterPro" id="IPR039361">
    <property type="entry name" value="Cyclin"/>
</dbReference>
<dbReference type="Pfam" id="PF00134">
    <property type="entry name" value="Cyclin_N"/>
    <property type="match status" value="1"/>
</dbReference>
<dbReference type="PhylomeDB" id="B3M828"/>
<dbReference type="GO" id="GO:0016538">
    <property type="term" value="F:cyclin-dependent protein serine/threonine kinase regulator activity"/>
    <property type="evidence" value="ECO:0007669"/>
    <property type="project" value="EnsemblMetazoa"/>
</dbReference>
<evidence type="ECO:0000256" key="3">
    <source>
        <dbReference type="ARBA" id="ARBA00023306"/>
    </source>
</evidence>
<evidence type="ECO:0000256" key="2">
    <source>
        <dbReference type="ARBA" id="ARBA00023127"/>
    </source>
</evidence>
<feature type="domain" description="Cyclin-like" evidence="6">
    <location>
        <begin position="71"/>
        <end position="157"/>
    </location>
</feature>
<feature type="domain" description="Cyclin-like" evidence="6">
    <location>
        <begin position="203"/>
        <end position="284"/>
    </location>
</feature>
<evidence type="ECO:0000259" key="7">
    <source>
        <dbReference type="SMART" id="SM01332"/>
    </source>
</evidence>
<feature type="compositionally biased region" description="Basic and acidic residues" evidence="5">
    <location>
        <begin position="294"/>
        <end position="303"/>
    </location>
</feature>
<dbReference type="FunFam" id="1.10.472.10:FF:000010">
    <property type="entry name" value="G1/S-specific cyclin Cln1"/>
    <property type="match status" value="1"/>
</dbReference>
<dbReference type="SMART" id="SM01332">
    <property type="entry name" value="Cyclin_C"/>
    <property type="match status" value="1"/>
</dbReference>
<keyword evidence="9" id="KW-1185">Reference proteome</keyword>
<feature type="domain" description="Cyclin C-terminal" evidence="7">
    <location>
        <begin position="166"/>
        <end position="302"/>
    </location>
</feature>
<keyword evidence="2 4" id="KW-0195">Cyclin</keyword>
<dbReference type="OrthoDB" id="285802at2759"/>
<dbReference type="CDD" id="cd20528">
    <property type="entry name" value="CYCLIN_CCNJ-like_rpt1"/>
    <property type="match status" value="1"/>
</dbReference>
<evidence type="ECO:0000313" key="9">
    <source>
        <dbReference type="Proteomes" id="UP000007801"/>
    </source>
</evidence>
<evidence type="ECO:0000256" key="1">
    <source>
        <dbReference type="ARBA" id="ARBA00022618"/>
    </source>
</evidence>
<dbReference type="eggNOG" id="KOG0654">
    <property type="taxonomic scope" value="Eukaryota"/>
</dbReference>
<organism evidence="8 9">
    <name type="scientific">Drosophila ananassae</name>
    <name type="common">Fruit fly</name>
    <dbReference type="NCBI Taxonomy" id="7217"/>
    <lineage>
        <taxon>Eukaryota</taxon>
        <taxon>Metazoa</taxon>
        <taxon>Ecdysozoa</taxon>
        <taxon>Arthropoda</taxon>
        <taxon>Hexapoda</taxon>
        <taxon>Insecta</taxon>
        <taxon>Pterygota</taxon>
        <taxon>Neoptera</taxon>
        <taxon>Endopterygota</taxon>
        <taxon>Diptera</taxon>
        <taxon>Brachycera</taxon>
        <taxon>Muscomorpha</taxon>
        <taxon>Ephydroidea</taxon>
        <taxon>Drosophilidae</taxon>
        <taxon>Drosophila</taxon>
        <taxon>Sophophora</taxon>
    </lineage>
</organism>
<dbReference type="PANTHER" id="PTHR10177">
    <property type="entry name" value="CYCLINS"/>
    <property type="match status" value="1"/>
</dbReference>
<dbReference type="SMART" id="SM00385">
    <property type="entry name" value="CYCLIN"/>
    <property type="match status" value="2"/>
</dbReference>
<dbReference type="FunCoup" id="B3M828">
    <property type="interactions" value="243"/>
</dbReference>
<protein>
    <recommendedName>
        <fullName evidence="10">Cyclin-like domain-containing protein</fullName>
    </recommendedName>
</protein>
<feature type="region of interest" description="Disordered" evidence="5">
    <location>
        <begin position="385"/>
        <end position="409"/>
    </location>
</feature>
<dbReference type="InterPro" id="IPR013763">
    <property type="entry name" value="Cyclin-like_dom"/>
</dbReference>
<accession>B3M828</accession>
<keyword evidence="1" id="KW-0132">Cell division</keyword>
<dbReference type="CTD" id="38428"/>
<dbReference type="HOGENOM" id="CLU_048030_0_0_1"/>
<dbReference type="STRING" id="7217.B3M828"/>
<dbReference type="InterPro" id="IPR004367">
    <property type="entry name" value="Cyclin_C-dom"/>
</dbReference>
<dbReference type="GO" id="GO:0051726">
    <property type="term" value="P:regulation of cell cycle"/>
    <property type="evidence" value="ECO:0007669"/>
    <property type="project" value="UniProtKB-ARBA"/>
</dbReference>
<dbReference type="Gene3D" id="1.10.472.10">
    <property type="entry name" value="Cyclin-like"/>
    <property type="match status" value="2"/>
</dbReference>
<dbReference type="Pfam" id="PF02984">
    <property type="entry name" value="Cyclin_C"/>
    <property type="match status" value="1"/>
</dbReference>
<dbReference type="CDD" id="cd20529">
    <property type="entry name" value="CYCLIN_CCNJ-like_rpt2"/>
    <property type="match status" value="1"/>
</dbReference>
<dbReference type="GO" id="GO:0051301">
    <property type="term" value="P:cell division"/>
    <property type="evidence" value="ECO:0007669"/>
    <property type="project" value="UniProtKB-KW"/>
</dbReference>
<keyword evidence="3" id="KW-0131">Cell cycle</keyword>
<evidence type="ECO:0000259" key="6">
    <source>
        <dbReference type="SMART" id="SM00385"/>
    </source>
</evidence>
<dbReference type="InterPro" id="IPR006671">
    <property type="entry name" value="Cyclin_N"/>
</dbReference>
<evidence type="ECO:0000313" key="8">
    <source>
        <dbReference type="EMBL" id="EDV39936.1"/>
    </source>
</evidence>
<dbReference type="GO" id="GO:0045448">
    <property type="term" value="P:mitotic cell cycle, embryonic"/>
    <property type="evidence" value="ECO:0007669"/>
    <property type="project" value="EnsemblMetazoa"/>
</dbReference>
<dbReference type="EMBL" id="CH902618">
    <property type="protein sequence ID" value="EDV39936.1"/>
    <property type="molecule type" value="Genomic_DNA"/>
</dbReference>
<feature type="compositionally biased region" description="Basic and acidic residues" evidence="5">
    <location>
        <begin position="400"/>
        <end position="409"/>
    </location>
</feature>
<dbReference type="AlphaFoldDB" id="B3M828"/>
<dbReference type="InterPro" id="IPR036915">
    <property type="entry name" value="Cyclin-like_sf"/>
</dbReference>
<name>B3M828_DROAN</name>
<gene>
    <name evidence="8" type="primary">Dana\GF24212</name>
    <name evidence="8" type="synonym">dana_GLEANR_8953</name>
    <name evidence="8" type="ORF">GF24212</name>
</gene>
<dbReference type="OMA" id="WDLCLPT"/>
<evidence type="ECO:0008006" key="10">
    <source>
        <dbReference type="Google" id="ProtNLM"/>
    </source>
</evidence>
<dbReference type="InParanoid" id="B3M828"/>
<feature type="region of interest" description="Disordered" evidence="5">
    <location>
        <begin position="294"/>
        <end position="326"/>
    </location>
</feature>
<reference evidence="8 9" key="1">
    <citation type="journal article" date="2007" name="Nature">
        <title>Evolution of genes and genomes on the Drosophila phylogeny.</title>
        <authorList>
            <consortium name="Drosophila 12 Genomes Consortium"/>
            <person name="Clark A.G."/>
            <person name="Eisen M.B."/>
            <person name="Smith D.R."/>
            <person name="Bergman C.M."/>
            <person name="Oliver B."/>
            <person name="Markow T.A."/>
            <person name="Kaufman T.C."/>
            <person name="Kellis M."/>
            <person name="Gelbart W."/>
            <person name="Iyer V.N."/>
            <person name="Pollard D.A."/>
            <person name="Sackton T.B."/>
            <person name="Larracuente A.M."/>
            <person name="Singh N.D."/>
            <person name="Abad J.P."/>
            <person name="Abt D.N."/>
            <person name="Adryan B."/>
            <person name="Aguade M."/>
            <person name="Akashi H."/>
            <person name="Anderson W.W."/>
            <person name="Aquadro C.F."/>
            <person name="Ardell D.H."/>
            <person name="Arguello R."/>
            <person name="Artieri C.G."/>
            <person name="Barbash D.A."/>
            <person name="Barker D."/>
            <person name="Barsanti P."/>
            <person name="Batterham P."/>
            <person name="Batzoglou S."/>
            <person name="Begun D."/>
            <person name="Bhutkar A."/>
            <person name="Blanco E."/>
            <person name="Bosak S.A."/>
            <person name="Bradley R.K."/>
            <person name="Brand A.D."/>
            <person name="Brent M.R."/>
            <person name="Brooks A.N."/>
            <person name="Brown R.H."/>
            <person name="Butlin R.K."/>
            <person name="Caggese C."/>
            <person name="Calvi B.R."/>
            <person name="Bernardo de Carvalho A."/>
            <person name="Caspi A."/>
            <person name="Castrezana S."/>
            <person name="Celniker S.E."/>
            <person name="Chang J.L."/>
            <person name="Chapple C."/>
            <person name="Chatterji S."/>
            <person name="Chinwalla A."/>
            <person name="Civetta A."/>
            <person name="Clifton S.W."/>
            <person name="Comeron J.M."/>
            <person name="Costello J.C."/>
            <person name="Coyne J.A."/>
            <person name="Daub J."/>
            <person name="David R.G."/>
            <person name="Delcher A.L."/>
            <person name="Delehaunty K."/>
            <person name="Do C.B."/>
            <person name="Ebling H."/>
            <person name="Edwards K."/>
            <person name="Eickbush T."/>
            <person name="Evans J.D."/>
            <person name="Filipski A."/>
            <person name="Findeiss S."/>
            <person name="Freyhult E."/>
            <person name="Fulton L."/>
            <person name="Fulton R."/>
            <person name="Garcia A.C."/>
            <person name="Gardiner A."/>
            <person name="Garfield D.A."/>
            <person name="Garvin B.E."/>
            <person name="Gibson G."/>
            <person name="Gilbert D."/>
            <person name="Gnerre S."/>
            <person name="Godfrey J."/>
            <person name="Good R."/>
            <person name="Gotea V."/>
            <person name="Gravely B."/>
            <person name="Greenberg A.J."/>
            <person name="Griffiths-Jones S."/>
            <person name="Gross S."/>
            <person name="Guigo R."/>
            <person name="Gustafson E.A."/>
            <person name="Haerty W."/>
            <person name="Hahn M.W."/>
            <person name="Halligan D.L."/>
            <person name="Halpern A.L."/>
            <person name="Halter G.M."/>
            <person name="Han M.V."/>
            <person name="Heger A."/>
            <person name="Hillier L."/>
            <person name="Hinrichs A.S."/>
            <person name="Holmes I."/>
            <person name="Hoskins R.A."/>
            <person name="Hubisz M.J."/>
            <person name="Hultmark D."/>
            <person name="Huntley M.A."/>
            <person name="Jaffe D.B."/>
            <person name="Jagadeeshan S."/>
            <person name="Jeck W.R."/>
            <person name="Johnson J."/>
            <person name="Jones C.D."/>
            <person name="Jordan W.C."/>
            <person name="Karpen G.H."/>
            <person name="Kataoka E."/>
            <person name="Keightley P.D."/>
            <person name="Kheradpour P."/>
            <person name="Kirkness E.F."/>
            <person name="Koerich L.B."/>
            <person name="Kristiansen K."/>
            <person name="Kudrna D."/>
            <person name="Kulathinal R.J."/>
            <person name="Kumar S."/>
            <person name="Kwok R."/>
            <person name="Lander E."/>
            <person name="Langley C.H."/>
            <person name="Lapoint R."/>
            <person name="Lazzaro B.P."/>
            <person name="Lee S.J."/>
            <person name="Levesque L."/>
            <person name="Li R."/>
            <person name="Lin C.F."/>
            <person name="Lin M.F."/>
            <person name="Lindblad-Toh K."/>
            <person name="Llopart A."/>
            <person name="Long M."/>
            <person name="Low L."/>
            <person name="Lozovsky E."/>
            <person name="Lu J."/>
            <person name="Luo M."/>
            <person name="Machado C.A."/>
            <person name="Makalowski W."/>
            <person name="Marzo M."/>
            <person name="Matsuda M."/>
            <person name="Matzkin L."/>
            <person name="McAllister B."/>
            <person name="McBride C.S."/>
            <person name="McKernan B."/>
            <person name="McKernan K."/>
            <person name="Mendez-Lago M."/>
            <person name="Minx P."/>
            <person name="Mollenhauer M.U."/>
            <person name="Montooth K."/>
            <person name="Mount S.M."/>
            <person name="Mu X."/>
            <person name="Myers E."/>
            <person name="Negre B."/>
            <person name="Newfeld S."/>
            <person name="Nielsen R."/>
            <person name="Noor M.A."/>
            <person name="O'Grady P."/>
            <person name="Pachter L."/>
            <person name="Papaceit M."/>
            <person name="Parisi M.J."/>
            <person name="Parisi M."/>
            <person name="Parts L."/>
            <person name="Pedersen J.S."/>
            <person name="Pesole G."/>
            <person name="Phillippy A.M."/>
            <person name="Ponting C.P."/>
            <person name="Pop M."/>
            <person name="Porcelli D."/>
            <person name="Powell J.R."/>
            <person name="Prohaska S."/>
            <person name="Pruitt K."/>
            <person name="Puig M."/>
            <person name="Quesneville H."/>
            <person name="Ram K.R."/>
            <person name="Rand D."/>
            <person name="Rasmussen M.D."/>
            <person name="Reed L.K."/>
            <person name="Reenan R."/>
            <person name="Reily A."/>
            <person name="Remington K.A."/>
            <person name="Rieger T.T."/>
            <person name="Ritchie M.G."/>
            <person name="Robin C."/>
            <person name="Rogers Y.H."/>
            <person name="Rohde C."/>
            <person name="Rozas J."/>
            <person name="Rubenfield M.J."/>
            <person name="Ruiz A."/>
            <person name="Russo S."/>
            <person name="Salzberg S.L."/>
            <person name="Sanchez-Gracia A."/>
            <person name="Saranga D.J."/>
            <person name="Sato H."/>
            <person name="Schaeffer S.W."/>
            <person name="Schatz M.C."/>
            <person name="Schlenke T."/>
            <person name="Schwartz R."/>
            <person name="Segarra C."/>
            <person name="Singh R.S."/>
            <person name="Sirot L."/>
            <person name="Sirota M."/>
            <person name="Sisneros N.B."/>
            <person name="Smith C.D."/>
            <person name="Smith T.F."/>
            <person name="Spieth J."/>
            <person name="Stage D.E."/>
            <person name="Stark A."/>
            <person name="Stephan W."/>
            <person name="Strausberg R.L."/>
            <person name="Strempel S."/>
            <person name="Sturgill D."/>
            <person name="Sutton G."/>
            <person name="Sutton G.G."/>
            <person name="Tao W."/>
            <person name="Teichmann S."/>
            <person name="Tobari Y.N."/>
            <person name="Tomimura Y."/>
            <person name="Tsolas J.M."/>
            <person name="Valente V.L."/>
            <person name="Venter E."/>
            <person name="Venter J.C."/>
            <person name="Vicario S."/>
            <person name="Vieira F.G."/>
            <person name="Vilella A.J."/>
            <person name="Villasante A."/>
            <person name="Walenz B."/>
            <person name="Wang J."/>
            <person name="Wasserman M."/>
            <person name="Watts T."/>
            <person name="Wilson D."/>
            <person name="Wilson R.K."/>
            <person name="Wing R.A."/>
            <person name="Wolfner M.F."/>
            <person name="Wong A."/>
            <person name="Wong G.K."/>
            <person name="Wu C.I."/>
            <person name="Wu G."/>
            <person name="Yamamoto D."/>
            <person name="Yang H.P."/>
            <person name="Yang S.P."/>
            <person name="Yorke J.A."/>
            <person name="Yoshida K."/>
            <person name="Zdobnov E."/>
            <person name="Zhang P."/>
            <person name="Zhang Y."/>
            <person name="Zimin A.V."/>
            <person name="Baldwin J."/>
            <person name="Abdouelleil A."/>
            <person name="Abdulkadir J."/>
            <person name="Abebe A."/>
            <person name="Abera B."/>
            <person name="Abreu J."/>
            <person name="Acer S.C."/>
            <person name="Aftuck L."/>
            <person name="Alexander A."/>
            <person name="An P."/>
            <person name="Anderson E."/>
            <person name="Anderson S."/>
            <person name="Arachi H."/>
            <person name="Azer M."/>
            <person name="Bachantsang P."/>
            <person name="Barry A."/>
            <person name="Bayul T."/>
            <person name="Berlin A."/>
            <person name="Bessette D."/>
            <person name="Bloom T."/>
            <person name="Blye J."/>
            <person name="Boguslavskiy L."/>
            <person name="Bonnet C."/>
            <person name="Boukhgalter B."/>
            <person name="Bourzgui I."/>
            <person name="Brown A."/>
            <person name="Cahill P."/>
            <person name="Channer S."/>
            <person name="Cheshatsang Y."/>
            <person name="Chuda L."/>
            <person name="Citroen M."/>
            <person name="Collymore A."/>
            <person name="Cooke P."/>
            <person name="Costello M."/>
            <person name="D'Aco K."/>
            <person name="Daza R."/>
            <person name="De Haan G."/>
            <person name="DeGray S."/>
            <person name="DeMaso C."/>
            <person name="Dhargay N."/>
            <person name="Dooley K."/>
            <person name="Dooley E."/>
            <person name="Doricent M."/>
            <person name="Dorje P."/>
            <person name="Dorjee K."/>
            <person name="Dupes A."/>
            <person name="Elong R."/>
            <person name="Falk J."/>
            <person name="Farina A."/>
            <person name="Faro S."/>
            <person name="Ferguson D."/>
            <person name="Fisher S."/>
            <person name="Foley C.D."/>
            <person name="Franke A."/>
            <person name="Friedrich D."/>
            <person name="Gadbois L."/>
            <person name="Gearin G."/>
            <person name="Gearin C.R."/>
            <person name="Giannoukos G."/>
            <person name="Goode T."/>
            <person name="Graham J."/>
            <person name="Grandbois E."/>
            <person name="Grewal S."/>
            <person name="Gyaltsen K."/>
            <person name="Hafez N."/>
            <person name="Hagos B."/>
            <person name="Hall J."/>
            <person name="Henson C."/>
            <person name="Hollinger A."/>
            <person name="Honan T."/>
            <person name="Huard M.D."/>
            <person name="Hughes L."/>
            <person name="Hurhula B."/>
            <person name="Husby M.E."/>
            <person name="Kamat A."/>
            <person name="Kanga B."/>
            <person name="Kashin S."/>
            <person name="Khazanovich D."/>
            <person name="Kisner P."/>
            <person name="Lance K."/>
            <person name="Lara M."/>
            <person name="Lee W."/>
            <person name="Lennon N."/>
            <person name="Letendre F."/>
            <person name="LeVine R."/>
            <person name="Lipovsky A."/>
            <person name="Liu X."/>
            <person name="Liu J."/>
            <person name="Liu S."/>
            <person name="Lokyitsang T."/>
            <person name="Lokyitsang Y."/>
            <person name="Lubonja R."/>
            <person name="Lui A."/>
            <person name="MacDonald P."/>
            <person name="Magnisalis V."/>
            <person name="Maru K."/>
            <person name="Matthews C."/>
            <person name="McCusker W."/>
            <person name="McDonough S."/>
            <person name="Mehta T."/>
            <person name="Meldrim J."/>
            <person name="Meneus L."/>
            <person name="Mihai O."/>
            <person name="Mihalev A."/>
            <person name="Mihova T."/>
            <person name="Mittelman R."/>
            <person name="Mlenga V."/>
            <person name="Montmayeur A."/>
            <person name="Mulrain L."/>
            <person name="Navidi A."/>
            <person name="Naylor J."/>
            <person name="Negash T."/>
            <person name="Nguyen T."/>
            <person name="Nguyen N."/>
            <person name="Nicol R."/>
            <person name="Norbu C."/>
            <person name="Norbu N."/>
            <person name="Novod N."/>
            <person name="O'Neill B."/>
            <person name="Osman S."/>
            <person name="Markiewicz E."/>
            <person name="Oyono O.L."/>
            <person name="Patti C."/>
            <person name="Phunkhang P."/>
            <person name="Pierre F."/>
            <person name="Priest M."/>
            <person name="Raghuraman S."/>
            <person name="Rege F."/>
            <person name="Reyes R."/>
            <person name="Rise C."/>
            <person name="Rogov P."/>
            <person name="Ross K."/>
            <person name="Ryan E."/>
            <person name="Settipalli S."/>
            <person name="Shea T."/>
            <person name="Sherpa N."/>
            <person name="Shi L."/>
            <person name="Shih D."/>
            <person name="Sparrow T."/>
            <person name="Spaulding J."/>
            <person name="Stalker J."/>
            <person name="Stange-Thomann N."/>
            <person name="Stavropoulos S."/>
            <person name="Stone C."/>
            <person name="Strader C."/>
            <person name="Tesfaye S."/>
            <person name="Thomson T."/>
            <person name="Thoulutsang Y."/>
            <person name="Thoulutsang D."/>
            <person name="Topham K."/>
            <person name="Topping I."/>
            <person name="Tsamla T."/>
            <person name="Vassiliev H."/>
            <person name="Vo A."/>
            <person name="Wangchuk T."/>
            <person name="Wangdi T."/>
            <person name="Weiand M."/>
            <person name="Wilkinson J."/>
            <person name="Wilson A."/>
            <person name="Yadav S."/>
            <person name="Young G."/>
            <person name="Yu Q."/>
            <person name="Zembek L."/>
            <person name="Zhong D."/>
            <person name="Zimmer A."/>
            <person name="Zwirko Z."/>
            <person name="Jaffe D.B."/>
            <person name="Alvarez P."/>
            <person name="Brockman W."/>
            <person name="Butler J."/>
            <person name="Chin C."/>
            <person name="Gnerre S."/>
            <person name="Grabherr M."/>
            <person name="Kleber M."/>
            <person name="Mauceli E."/>
            <person name="MacCallum I."/>
        </authorList>
    </citation>
    <scope>NUCLEOTIDE SEQUENCE [LARGE SCALE GENOMIC DNA]</scope>
    <source>
        <strain evidence="9">Tucson 14024-0371.13</strain>
    </source>
</reference>
<feature type="compositionally biased region" description="Low complexity" evidence="5">
    <location>
        <begin position="310"/>
        <end position="321"/>
    </location>
</feature>
<dbReference type="SUPFAM" id="SSF47954">
    <property type="entry name" value="Cyclin-like"/>
    <property type="match status" value="2"/>
</dbReference>
<dbReference type="KEGG" id="dan:6506845"/>
<dbReference type="Proteomes" id="UP000007801">
    <property type="component" value="Unassembled WGS sequence"/>
</dbReference>
<dbReference type="GeneID" id="6506845"/>
<proteinExistence type="inferred from homology"/>
<dbReference type="GO" id="GO:0007293">
    <property type="term" value="P:germarium-derived egg chamber formation"/>
    <property type="evidence" value="ECO:0007669"/>
    <property type="project" value="EnsemblMetazoa"/>
</dbReference>